<evidence type="ECO:0000259" key="3">
    <source>
        <dbReference type="PROSITE" id="PS50181"/>
    </source>
</evidence>
<dbReference type="Proteomes" id="UP000001396">
    <property type="component" value="Unassembled WGS sequence"/>
</dbReference>
<dbReference type="GeneID" id="31364636"/>
<dbReference type="SUPFAM" id="SSF81383">
    <property type="entry name" value="F-box domain"/>
    <property type="match status" value="1"/>
</dbReference>
<dbReference type="FunCoup" id="D3BKS9">
    <property type="interactions" value="423"/>
</dbReference>
<feature type="compositionally biased region" description="Low complexity" evidence="1">
    <location>
        <begin position="48"/>
        <end position="90"/>
    </location>
</feature>
<dbReference type="Gene3D" id="1.20.1280.50">
    <property type="match status" value="1"/>
</dbReference>
<keyword evidence="5" id="KW-1185">Reference proteome</keyword>
<dbReference type="OMA" id="PIRYTGH"/>
<evidence type="ECO:0000256" key="2">
    <source>
        <dbReference type="SAM" id="Phobius"/>
    </source>
</evidence>
<dbReference type="RefSeq" id="XP_020430633.1">
    <property type="nucleotide sequence ID" value="XM_020579958.1"/>
</dbReference>
<sequence>MYRGINHSSGGGSFLQLLLKNKNLLFITSIATTITYFIYNVLFKTKSIDSSSSSSSKPTTTTETDSENTKTTNVEQQTNIDNNNNNNNSNVKTDIITSPTDNNNNTVTSPRTKINIQLQKQKALPITKVNDPIQLPYSLLVSIFESLSYKDVQRLKSVNSYWNKMLCKLDKIWQRFIIDKWGFSALPTPKPDIEYANFFKLKYIEEKKRLGFKPEQFIISVHEQCSDFTDPARWKMERVFSAQVWWRKRLLEELQGLTLTRLELTEKGQFDTGSIVSANKNQVVGSFRFIDSYDARAKFESHKFLELSNESPFTGELLGYFSFTLHSLESDELQQLNAEFLRTITFQTRGIITNLKNEVSARSILLETCKLKHIFGKGGMNDGDCLLDTDLQSTYIVSLIEEIQKFLDNKGIGYNKVEGGAKVNFVDQTSHNPIRYTGHLPSEALTLELPLWIYNTVILSNRRLWGRRLE</sequence>
<dbReference type="AlphaFoldDB" id="D3BKS9"/>
<evidence type="ECO:0000313" key="4">
    <source>
        <dbReference type="EMBL" id="EFA78509.1"/>
    </source>
</evidence>
<keyword evidence="2" id="KW-1133">Transmembrane helix</keyword>
<dbReference type="EMBL" id="ADBJ01000038">
    <property type="protein sequence ID" value="EFA78509.1"/>
    <property type="molecule type" value="Genomic_DNA"/>
</dbReference>
<keyword evidence="2" id="KW-0472">Membrane</keyword>
<gene>
    <name evidence="4" type="ORF">PPL_09161</name>
</gene>
<proteinExistence type="predicted"/>
<name>D3BKS9_HETP5</name>
<dbReference type="InterPro" id="IPR036047">
    <property type="entry name" value="F-box-like_dom_sf"/>
</dbReference>
<dbReference type="PROSITE" id="PS50181">
    <property type="entry name" value="FBOX"/>
    <property type="match status" value="1"/>
</dbReference>
<feature type="compositionally biased region" description="Polar residues" evidence="1">
    <location>
        <begin position="91"/>
        <end position="109"/>
    </location>
</feature>
<accession>D3BKS9</accession>
<feature type="region of interest" description="Disordered" evidence="1">
    <location>
        <begin position="48"/>
        <end position="109"/>
    </location>
</feature>
<reference evidence="4 5" key="1">
    <citation type="journal article" date="2011" name="Genome Res.">
        <title>Phylogeny-wide analysis of social amoeba genomes highlights ancient origins for complex intercellular communication.</title>
        <authorList>
            <person name="Heidel A.J."/>
            <person name="Lawal H.M."/>
            <person name="Felder M."/>
            <person name="Schilde C."/>
            <person name="Helps N.R."/>
            <person name="Tunggal B."/>
            <person name="Rivero F."/>
            <person name="John U."/>
            <person name="Schleicher M."/>
            <person name="Eichinger L."/>
            <person name="Platzer M."/>
            <person name="Noegel A.A."/>
            <person name="Schaap P."/>
            <person name="Gloeckner G."/>
        </authorList>
    </citation>
    <scope>NUCLEOTIDE SEQUENCE [LARGE SCALE GENOMIC DNA]</scope>
    <source>
        <strain evidence="5">ATCC 26659 / Pp 5 / PN500</strain>
    </source>
</reference>
<evidence type="ECO:0000256" key="1">
    <source>
        <dbReference type="SAM" id="MobiDB-lite"/>
    </source>
</evidence>
<dbReference type="Pfam" id="PF12937">
    <property type="entry name" value="F-box-like"/>
    <property type="match status" value="1"/>
</dbReference>
<feature type="domain" description="F-box" evidence="3">
    <location>
        <begin position="129"/>
        <end position="176"/>
    </location>
</feature>
<organism evidence="4 5">
    <name type="scientific">Heterostelium pallidum (strain ATCC 26659 / Pp 5 / PN500)</name>
    <name type="common">Cellular slime mold</name>
    <name type="synonym">Polysphondylium pallidum</name>
    <dbReference type="NCBI Taxonomy" id="670386"/>
    <lineage>
        <taxon>Eukaryota</taxon>
        <taxon>Amoebozoa</taxon>
        <taxon>Evosea</taxon>
        <taxon>Eumycetozoa</taxon>
        <taxon>Dictyostelia</taxon>
        <taxon>Acytosteliales</taxon>
        <taxon>Acytosteliaceae</taxon>
        <taxon>Heterostelium</taxon>
    </lineage>
</organism>
<feature type="transmembrane region" description="Helical" evidence="2">
    <location>
        <begin position="24"/>
        <end position="43"/>
    </location>
</feature>
<dbReference type="InterPro" id="IPR001810">
    <property type="entry name" value="F-box_dom"/>
</dbReference>
<comment type="caution">
    <text evidence="4">The sequence shown here is derived from an EMBL/GenBank/DDBJ whole genome shotgun (WGS) entry which is preliminary data.</text>
</comment>
<keyword evidence="2" id="KW-0812">Transmembrane</keyword>
<evidence type="ECO:0000313" key="5">
    <source>
        <dbReference type="Proteomes" id="UP000001396"/>
    </source>
</evidence>
<dbReference type="CDD" id="cd09917">
    <property type="entry name" value="F-box_SF"/>
    <property type="match status" value="1"/>
</dbReference>
<protein>
    <submittedName>
        <fullName evidence="4">Cyclin-like F-box containing protein</fullName>
    </submittedName>
</protein>
<dbReference type="InParanoid" id="D3BKS9"/>